<evidence type="ECO:0000313" key="3">
    <source>
        <dbReference type="Proteomes" id="UP000051936"/>
    </source>
</evidence>
<comment type="caution">
    <text evidence="2">The sequence shown here is derived from an EMBL/GenBank/DDBJ whole genome shotgun (WGS) entry which is preliminary data.</text>
</comment>
<reference evidence="2 3" key="1">
    <citation type="submission" date="2015-09" db="EMBL/GenBank/DDBJ databases">
        <title>Draft Genome Sequence of Bradyrhizobium manausense Strain BR 3351T, a Novel Symbiotic Nitrogen-Fixing Alphaproteobacterium Isolated from Brazilian Amazon Rain Forest.</title>
        <authorList>
            <person name="De Araujo J.L."/>
            <person name="Zilli J.E."/>
        </authorList>
    </citation>
    <scope>NUCLEOTIDE SEQUENCE [LARGE SCALE GENOMIC DNA]</scope>
    <source>
        <strain evidence="2 3">BR3351</strain>
    </source>
</reference>
<name>A0A0R3DS59_9BRAD</name>
<organism evidence="2 3">
    <name type="scientific">Bradyrhizobium manausense</name>
    <dbReference type="NCBI Taxonomy" id="989370"/>
    <lineage>
        <taxon>Bacteria</taxon>
        <taxon>Pseudomonadati</taxon>
        <taxon>Pseudomonadota</taxon>
        <taxon>Alphaproteobacteria</taxon>
        <taxon>Hyphomicrobiales</taxon>
        <taxon>Nitrobacteraceae</taxon>
        <taxon>Bradyrhizobium</taxon>
    </lineage>
</organism>
<keyword evidence="1" id="KW-0472">Membrane</keyword>
<gene>
    <name evidence="2" type="ORF">AOQ71_15655</name>
</gene>
<dbReference type="Proteomes" id="UP000051936">
    <property type="component" value="Unassembled WGS sequence"/>
</dbReference>
<dbReference type="AlphaFoldDB" id="A0A0R3DS59"/>
<feature type="transmembrane region" description="Helical" evidence="1">
    <location>
        <begin position="96"/>
        <end position="117"/>
    </location>
</feature>
<keyword evidence="1" id="KW-1133">Transmembrane helix</keyword>
<keyword evidence="3" id="KW-1185">Reference proteome</keyword>
<evidence type="ECO:0000256" key="1">
    <source>
        <dbReference type="SAM" id="Phobius"/>
    </source>
</evidence>
<protein>
    <submittedName>
        <fullName evidence="2">Uncharacterized protein</fullName>
    </submittedName>
</protein>
<proteinExistence type="predicted"/>
<accession>A0A0R3DS59</accession>
<sequence length="173" mass="18587">MTLRSGVEGSLTPCAPTAAGTNSATAIKAKRCMRYLPISNVRVAITVPSRLLHGSLGFYRRGTATSLPSLQTPWAAVPLGRVPGAKFRIAVGREASVVWVFLVVVVVMMLVLVRLALSLTPCAKEGGTKRATNVSAIKPLRMIKHLNEKLAGMSQVFVQKQAPWDGLKRLLQA</sequence>
<dbReference type="EMBL" id="LJYG01000062">
    <property type="protein sequence ID" value="KRQ12587.1"/>
    <property type="molecule type" value="Genomic_DNA"/>
</dbReference>
<keyword evidence="1" id="KW-0812">Transmembrane</keyword>
<evidence type="ECO:0000313" key="2">
    <source>
        <dbReference type="EMBL" id="KRQ12587.1"/>
    </source>
</evidence>